<comment type="similarity">
    <text evidence="2 6">Belongs to the glycosyl hydrolase 42 family.</text>
</comment>
<dbReference type="PANTHER" id="PTHR36447">
    <property type="entry name" value="BETA-GALACTOSIDASE GANA"/>
    <property type="match status" value="1"/>
</dbReference>
<feature type="active site" description="Nucleophile" evidence="7">
    <location>
        <position position="308"/>
    </location>
</feature>
<feature type="binding site" evidence="9">
    <location>
        <position position="115"/>
    </location>
    <ligand>
        <name>Zn(2+)</name>
        <dbReference type="ChEBI" id="CHEBI:29105"/>
    </ligand>
</feature>
<feature type="binding site" evidence="8">
    <location>
        <position position="149"/>
    </location>
    <ligand>
        <name>substrate</name>
    </ligand>
</feature>
<proteinExistence type="inferred from homology"/>
<dbReference type="InterPro" id="IPR003476">
    <property type="entry name" value="Glyco_hydro_42"/>
</dbReference>
<dbReference type="InterPro" id="IPR013529">
    <property type="entry name" value="Glyco_hydro_42_N"/>
</dbReference>
<keyword evidence="9" id="KW-0479">Metal-binding</keyword>
<feature type="binding site" evidence="8">
    <location>
        <position position="316"/>
    </location>
    <ligand>
        <name>substrate</name>
    </ligand>
</feature>
<dbReference type="RefSeq" id="WP_091784848.1">
    <property type="nucleotide sequence ID" value="NZ_LT629711.1"/>
</dbReference>
<evidence type="ECO:0000256" key="6">
    <source>
        <dbReference type="PIRNR" id="PIRNR001084"/>
    </source>
</evidence>
<dbReference type="InterPro" id="IPR029062">
    <property type="entry name" value="Class_I_gatase-like"/>
</dbReference>
<feature type="domain" description="Glycoside hydrolase family 42 N-terminal" evidence="10">
    <location>
        <begin position="14"/>
        <end position="380"/>
    </location>
</feature>
<dbReference type="EC" id="3.2.1.23" evidence="3 6"/>
<dbReference type="InterPro" id="IPR017853">
    <property type="entry name" value="GH"/>
</dbReference>
<dbReference type="Gene3D" id="3.40.50.880">
    <property type="match status" value="1"/>
</dbReference>
<dbReference type="Gene3D" id="2.60.40.1180">
    <property type="entry name" value="Golgi alpha-mannosidase II"/>
    <property type="match status" value="1"/>
</dbReference>
<dbReference type="GO" id="GO:0006012">
    <property type="term" value="P:galactose metabolic process"/>
    <property type="evidence" value="ECO:0007669"/>
    <property type="project" value="InterPro"/>
</dbReference>
<keyword evidence="4 6" id="KW-0378">Hydrolase</keyword>
<evidence type="ECO:0000256" key="8">
    <source>
        <dbReference type="PIRSR" id="PIRSR001084-2"/>
    </source>
</evidence>
<name>A0A1H0RQ42_9MICO</name>
<sequence>MRQWPTDRIAFGGDYNPEQWPREVWTEDMELMRESGVSFVTLGVFSWSWLEPAKGEYDFGWLDDIMGLLHEHDIAVDLATATATPPPWLSAAHPEMLPVDHEGRTLWPGSRQAWCPSSGVYRDHALALTSQLGQRYHDHPALAMWHVSNEYACHNLPCYCDTCAVGFRRWLELRYADLDRLNDAWGTAFWSQRYTEWDQVLPPRLTTTFANPTHVLDYRRFQSDTLLDFYRTEKAILQDLSPGVPVTTNFMTLAHFEHLDYSQWAPEQDVVSTDHYVVATLEHPRAELAFSGDLTRGLAGGAPWMLMEHSTSAVNWQPVNPAKDPGQTVRDSIAHVARGADTIGFFQWRQSRSGSEKFHSALVPHAGRDSARFREVCELGALAGRLGDLKGSRVESDIAILWDYQAQWAAHGPAMPSSELRYPTTAHAIHRALRDRGFTADVVHPGADLTAYQVVVVPTLYLVTDEHADAISAAADAGAQVVVTFFSGIATEDDHVRLGGYPGAFRDLLGVRVEEFFPLLPGDTVALGEGGVGRLWSEDVTAVDAEVLDRYAAGPLSGRPSLTRRDTGQGAAWYLSTLPDDDSLADLLARVTAAAGVSPVADVPPGVEATRRSGANGSWLFLLNDTHEPQRVTASGHDLVADAPVGPTITLAPGGVAVVRED</sequence>
<keyword evidence="5 6" id="KW-0326">Glycosidase</keyword>
<dbReference type="Pfam" id="PF08532">
    <property type="entry name" value="Glyco_hydro_42M"/>
    <property type="match status" value="1"/>
</dbReference>
<keyword evidence="14" id="KW-1185">Reference proteome</keyword>
<evidence type="ECO:0000259" key="11">
    <source>
        <dbReference type="Pfam" id="PF08532"/>
    </source>
</evidence>
<dbReference type="InterPro" id="IPR013780">
    <property type="entry name" value="Glyco_hydro_b"/>
</dbReference>
<dbReference type="Pfam" id="PF08533">
    <property type="entry name" value="Glyco_hydro_42C"/>
    <property type="match status" value="1"/>
</dbReference>
<dbReference type="STRING" id="443156.SAMN04489867_2048"/>
<evidence type="ECO:0000256" key="3">
    <source>
        <dbReference type="ARBA" id="ARBA00012756"/>
    </source>
</evidence>
<dbReference type="Gene3D" id="3.20.20.80">
    <property type="entry name" value="Glycosidases"/>
    <property type="match status" value="1"/>
</dbReference>
<feature type="active site" description="Proton donor" evidence="7">
    <location>
        <position position="150"/>
    </location>
</feature>
<feature type="domain" description="Beta-galactosidase trimerisation" evidence="11">
    <location>
        <begin position="397"/>
        <end position="597"/>
    </location>
</feature>
<feature type="binding site" evidence="8">
    <location>
        <position position="111"/>
    </location>
    <ligand>
        <name>substrate</name>
    </ligand>
</feature>
<dbReference type="PANTHER" id="PTHR36447:SF1">
    <property type="entry name" value="BETA-GALACTOSIDASE GANA"/>
    <property type="match status" value="1"/>
</dbReference>
<evidence type="ECO:0000313" key="13">
    <source>
        <dbReference type="EMBL" id="SDP31520.1"/>
    </source>
</evidence>
<evidence type="ECO:0000256" key="7">
    <source>
        <dbReference type="PIRSR" id="PIRSR001084-1"/>
    </source>
</evidence>
<organism evidence="13 14">
    <name type="scientific">Pedococcus dokdonensis</name>
    <dbReference type="NCBI Taxonomy" id="443156"/>
    <lineage>
        <taxon>Bacteria</taxon>
        <taxon>Bacillati</taxon>
        <taxon>Actinomycetota</taxon>
        <taxon>Actinomycetes</taxon>
        <taxon>Micrococcales</taxon>
        <taxon>Intrasporangiaceae</taxon>
        <taxon>Pedococcus</taxon>
    </lineage>
</organism>
<evidence type="ECO:0000256" key="2">
    <source>
        <dbReference type="ARBA" id="ARBA00005940"/>
    </source>
</evidence>
<comment type="catalytic activity">
    <reaction evidence="1 6">
        <text>Hydrolysis of terminal non-reducing beta-D-galactose residues in beta-D-galactosides.</text>
        <dbReference type="EC" id="3.2.1.23"/>
    </reaction>
</comment>
<dbReference type="Pfam" id="PF02449">
    <property type="entry name" value="Glyco_hydro_42"/>
    <property type="match status" value="1"/>
</dbReference>
<evidence type="ECO:0000259" key="10">
    <source>
        <dbReference type="Pfam" id="PF02449"/>
    </source>
</evidence>
<gene>
    <name evidence="13" type="ORF">SAMN04489867_2048</name>
</gene>
<evidence type="ECO:0000256" key="4">
    <source>
        <dbReference type="ARBA" id="ARBA00022801"/>
    </source>
</evidence>
<dbReference type="GO" id="GO:0004565">
    <property type="term" value="F:beta-galactosidase activity"/>
    <property type="evidence" value="ECO:0007669"/>
    <property type="project" value="UniProtKB-EC"/>
</dbReference>
<evidence type="ECO:0000256" key="5">
    <source>
        <dbReference type="ARBA" id="ARBA00023295"/>
    </source>
</evidence>
<feature type="binding site" evidence="9">
    <location>
        <position position="160"/>
    </location>
    <ligand>
        <name>Zn(2+)</name>
        <dbReference type="ChEBI" id="CHEBI:29105"/>
    </ligand>
</feature>
<dbReference type="PIRSF" id="PIRSF001084">
    <property type="entry name" value="B-galactosidase"/>
    <property type="match status" value="1"/>
</dbReference>
<dbReference type="OrthoDB" id="9800974at2"/>
<evidence type="ECO:0000256" key="9">
    <source>
        <dbReference type="PIRSR" id="PIRSR001084-3"/>
    </source>
</evidence>
<dbReference type="InterPro" id="IPR013739">
    <property type="entry name" value="Beta_galactosidase_C"/>
</dbReference>
<protein>
    <recommendedName>
        <fullName evidence="3 6">Beta-galactosidase</fullName>
        <shortName evidence="6">Beta-gal</shortName>
        <ecNumber evidence="3 6">3.2.1.23</ecNumber>
    </recommendedName>
</protein>
<evidence type="ECO:0000256" key="1">
    <source>
        <dbReference type="ARBA" id="ARBA00001412"/>
    </source>
</evidence>
<dbReference type="Proteomes" id="UP000199077">
    <property type="component" value="Chromosome I"/>
</dbReference>
<feature type="binding site" evidence="9">
    <location>
        <position position="158"/>
    </location>
    <ligand>
        <name>Zn(2+)</name>
        <dbReference type="ChEBI" id="CHEBI:29105"/>
    </ligand>
</feature>
<dbReference type="GO" id="GO:0046872">
    <property type="term" value="F:metal ion binding"/>
    <property type="evidence" value="ECO:0007669"/>
    <property type="project" value="UniProtKB-KW"/>
</dbReference>
<feature type="domain" description="Beta-galactosidase C-terminal" evidence="12">
    <location>
        <begin position="606"/>
        <end position="661"/>
    </location>
</feature>
<accession>A0A1H0RQ42</accession>
<dbReference type="AlphaFoldDB" id="A0A1H0RQ42"/>
<reference evidence="14" key="1">
    <citation type="submission" date="2016-10" db="EMBL/GenBank/DDBJ databases">
        <authorList>
            <person name="Varghese N."/>
            <person name="Submissions S."/>
        </authorList>
    </citation>
    <scope>NUCLEOTIDE SEQUENCE [LARGE SCALE GENOMIC DNA]</scope>
    <source>
        <strain evidence="14">DSM 22329</strain>
    </source>
</reference>
<keyword evidence="9" id="KW-0862">Zinc</keyword>
<dbReference type="EMBL" id="LT629711">
    <property type="protein sequence ID" value="SDP31520.1"/>
    <property type="molecule type" value="Genomic_DNA"/>
</dbReference>
<dbReference type="InterPro" id="IPR013738">
    <property type="entry name" value="Beta_galactosidase_Trimer"/>
</dbReference>
<dbReference type="GO" id="GO:0009341">
    <property type="term" value="C:beta-galactosidase complex"/>
    <property type="evidence" value="ECO:0007669"/>
    <property type="project" value="InterPro"/>
</dbReference>
<dbReference type="CDD" id="cd03143">
    <property type="entry name" value="A4_beta-galactosidase_middle_domain"/>
    <property type="match status" value="1"/>
</dbReference>
<evidence type="ECO:0000313" key="14">
    <source>
        <dbReference type="Proteomes" id="UP000199077"/>
    </source>
</evidence>
<evidence type="ECO:0000259" key="12">
    <source>
        <dbReference type="Pfam" id="PF08533"/>
    </source>
</evidence>
<dbReference type="SUPFAM" id="SSF52317">
    <property type="entry name" value="Class I glutamine amidotransferase-like"/>
    <property type="match status" value="1"/>
</dbReference>
<feature type="binding site" evidence="9">
    <location>
        <position position="163"/>
    </location>
    <ligand>
        <name>Zn(2+)</name>
        <dbReference type="ChEBI" id="CHEBI:29105"/>
    </ligand>
</feature>
<dbReference type="SUPFAM" id="SSF51445">
    <property type="entry name" value="(Trans)glycosidases"/>
    <property type="match status" value="1"/>
</dbReference>